<evidence type="ECO:0000256" key="10">
    <source>
        <dbReference type="ARBA" id="ARBA00023136"/>
    </source>
</evidence>
<name>A0A495RIL7_9GAMM</name>
<dbReference type="RefSeq" id="WP_121144770.1">
    <property type="nucleotide sequence ID" value="NZ_RBWY01000001.1"/>
</dbReference>
<feature type="transmembrane region" description="Helical" evidence="12">
    <location>
        <begin position="247"/>
        <end position="269"/>
    </location>
</feature>
<keyword evidence="5" id="KW-0808">Transferase</keyword>
<dbReference type="Pfam" id="PF00358">
    <property type="entry name" value="PTS_EIIA_1"/>
    <property type="match status" value="1"/>
</dbReference>
<dbReference type="PROSITE" id="PS51093">
    <property type="entry name" value="PTS_EIIA_TYPE_1"/>
    <property type="match status" value="1"/>
</dbReference>
<feature type="domain" description="PTS EIIB type-1" evidence="14">
    <location>
        <begin position="9"/>
        <end position="91"/>
    </location>
</feature>
<feature type="transmembrane region" description="Helical" evidence="12">
    <location>
        <begin position="217"/>
        <end position="235"/>
    </location>
</feature>
<dbReference type="CDD" id="cd00212">
    <property type="entry name" value="PTS_IIB_glc"/>
    <property type="match status" value="1"/>
</dbReference>
<keyword evidence="7 12" id="KW-0812">Transmembrane</keyword>
<evidence type="ECO:0000259" key="15">
    <source>
        <dbReference type="PROSITE" id="PS51103"/>
    </source>
</evidence>
<feature type="transmembrane region" description="Helical" evidence="12">
    <location>
        <begin position="114"/>
        <end position="138"/>
    </location>
</feature>
<dbReference type="GO" id="GO:0016301">
    <property type="term" value="F:kinase activity"/>
    <property type="evidence" value="ECO:0007669"/>
    <property type="project" value="UniProtKB-KW"/>
</dbReference>
<feature type="domain" description="PTS EIIC type-1" evidence="15">
    <location>
        <begin position="105"/>
        <end position="462"/>
    </location>
</feature>
<dbReference type="InterPro" id="IPR018113">
    <property type="entry name" value="PTrfase_EIIB_Cys"/>
</dbReference>
<dbReference type="InterPro" id="IPR011055">
    <property type="entry name" value="Dup_hybrid_motif"/>
</dbReference>
<dbReference type="AlphaFoldDB" id="A0A495RIL7"/>
<dbReference type="OrthoDB" id="92465at2"/>
<dbReference type="InterPro" id="IPR001996">
    <property type="entry name" value="PTS_IIB_1"/>
</dbReference>
<keyword evidence="6" id="KW-0598">Phosphotransferase system</keyword>
<evidence type="ECO:0000256" key="2">
    <source>
        <dbReference type="ARBA" id="ARBA00022448"/>
    </source>
</evidence>
<evidence type="ECO:0000256" key="7">
    <source>
        <dbReference type="ARBA" id="ARBA00022692"/>
    </source>
</evidence>
<dbReference type="FunFam" id="2.70.70.10:FF:000001">
    <property type="entry name" value="PTS system glucose-specific IIA component"/>
    <property type="match status" value="1"/>
</dbReference>
<gene>
    <name evidence="16" type="ORF">DES39_0606</name>
</gene>
<dbReference type="PANTHER" id="PTHR30175">
    <property type="entry name" value="PHOSPHOTRANSFERASE SYSTEM TRANSPORT PROTEIN"/>
    <property type="match status" value="1"/>
</dbReference>
<feature type="domain" description="PTS EIIA type-1" evidence="13">
    <location>
        <begin position="491"/>
        <end position="596"/>
    </location>
</feature>
<evidence type="ECO:0000259" key="14">
    <source>
        <dbReference type="PROSITE" id="PS51098"/>
    </source>
</evidence>
<dbReference type="PROSITE" id="PS01035">
    <property type="entry name" value="PTS_EIIB_TYPE_1_CYS"/>
    <property type="match status" value="1"/>
</dbReference>
<organism evidence="16 17">
    <name type="scientific">Orbus hercynius</name>
    <dbReference type="NCBI Taxonomy" id="593135"/>
    <lineage>
        <taxon>Bacteria</taxon>
        <taxon>Pseudomonadati</taxon>
        <taxon>Pseudomonadota</taxon>
        <taxon>Gammaproteobacteria</taxon>
        <taxon>Orbales</taxon>
        <taxon>Orbaceae</taxon>
        <taxon>Orbus</taxon>
    </lineage>
</organism>
<dbReference type="PROSITE" id="PS51103">
    <property type="entry name" value="PTS_EIIC_TYPE_1"/>
    <property type="match status" value="1"/>
</dbReference>
<evidence type="ECO:0000313" key="16">
    <source>
        <dbReference type="EMBL" id="RKS87382.1"/>
    </source>
</evidence>
<evidence type="ECO:0000256" key="3">
    <source>
        <dbReference type="ARBA" id="ARBA00022475"/>
    </source>
</evidence>
<evidence type="ECO:0000256" key="9">
    <source>
        <dbReference type="ARBA" id="ARBA00022989"/>
    </source>
</evidence>
<keyword evidence="9 12" id="KW-1133">Transmembrane helix</keyword>
<dbReference type="InterPro" id="IPR003352">
    <property type="entry name" value="PTS_EIIC"/>
</dbReference>
<dbReference type="Gene3D" id="2.70.70.10">
    <property type="entry name" value="Glucose Permease (Domain IIA)"/>
    <property type="match status" value="1"/>
</dbReference>
<feature type="transmembrane region" description="Helical" evidence="12">
    <location>
        <begin position="328"/>
        <end position="346"/>
    </location>
</feature>
<feature type="transmembrane region" description="Helical" evidence="12">
    <location>
        <begin position="384"/>
        <end position="408"/>
    </location>
</feature>
<evidence type="ECO:0000256" key="12">
    <source>
        <dbReference type="SAM" id="Phobius"/>
    </source>
</evidence>
<protein>
    <submittedName>
        <fullName evidence="16">PTS system beta-glucoside-specific IIA component (Glc family) /PTS system beta-glucoside-specific IIB component (Glc family) /PTS system beta-glucoside-specific IIC component (Glc family)</fullName>
    </submittedName>
</protein>
<dbReference type="PANTHER" id="PTHR30175:SF1">
    <property type="entry name" value="PTS SYSTEM ARBUTIN-, CELLOBIOSE-, AND SALICIN-SPECIFIC EIIBC COMPONENT-RELATED"/>
    <property type="match status" value="1"/>
</dbReference>
<keyword evidence="8" id="KW-0418">Kinase</keyword>
<dbReference type="GO" id="GO:0090589">
    <property type="term" value="F:protein-phosphocysteine-trehalose phosphotransferase system transporter activity"/>
    <property type="evidence" value="ECO:0007669"/>
    <property type="project" value="TreeGrafter"/>
</dbReference>
<evidence type="ECO:0000256" key="4">
    <source>
        <dbReference type="ARBA" id="ARBA00022597"/>
    </source>
</evidence>
<evidence type="ECO:0000313" key="17">
    <source>
        <dbReference type="Proteomes" id="UP000278542"/>
    </source>
</evidence>
<keyword evidence="3" id="KW-1003">Cell membrane</keyword>
<accession>A0A495RIL7</accession>
<evidence type="ECO:0000256" key="11">
    <source>
        <dbReference type="PROSITE-ProRule" id="PRU00421"/>
    </source>
</evidence>
<feature type="transmembrane region" description="Helical" evidence="12">
    <location>
        <begin position="289"/>
        <end position="316"/>
    </location>
</feature>
<comment type="caution">
    <text evidence="16">The sequence shown here is derived from an EMBL/GenBank/DDBJ whole genome shotgun (WGS) entry which is preliminary data.</text>
</comment>
<dbReference type="GO" id="GO:0008982">
    <property type="term" value="F:protein-N(PI)-phosphohistidine-sugar phosphotransferase activity"/>
    <property type="evidence" value="ECO:0007669"/>
    <property type="project" value="InterPro"/>
</dbReference>
<evidence type="ECO:0000256" key="5">
    <source>
        <dbReference type="ARBA" id="ARBA00022679"/>
    </source>
</evidence>
<dbReference type="GO" id="GO:0005886">
    <property type="term" value="C:plasma membrane"/>
    <property type="evidence" value="ECO:0007669"/>
    <property type="project" value="UniProtKB-SubCell"/>
</dbReference>
<evidence type="ECO:0000256" key="8">
    <source>
        <dbReference type="ARBA" id="ARBA00022777"/>
    </source>
</evidence>
<dbReference type="Pfam" id="PF00367">
    <property type="entry name" value="PTS_EIIB"/>
    <property type="match status" value="1"/>
</dbReference>
<feature type="transmembrane region" description="Helical" evidence="12">
    <location>
        <begin position="144"/>
        <end position="162"/>
    </location>
</feature>
<dbReference type="Gene3D" id="3.30.1360.60">
    <property type="entry name" value="Glucose permease domain IIB"/>
    <property type="match status" value="1"/>
</dbReference>
<feature type="transmembrane region" description="Helical" evidence="12">
    <location>
        <begin position="428"/>
        <end position="450"/>
    </location>
</feature>
<comment type="subcellular location">
    <subcellularLocation>
        <location evidence="1">Cell membrane</location>
        <topology evidence="1">Multi-pass membrane protein</topology>
    </subcellularLocation>
</comment>
<keyword evidence="10 12" id="KW-0472">Membrane</keyword>
<dbReference type="GO" id="GO:0009401">
    <property type="term" value="P:phosphoenolpyruvate-dependent sugar phosphotransferase system"/>
    <property type="evidence" value="ECO:0007669"/>
    <property type="project" value="UniProtKB-KW"/>
</dbReference>
<dbReference type="SUPFAM" id="SSF51261">
    <property type="entry name" value="Duplicated hybrid motif"/>
    <property type="match status" value="1"/>
</dbReference>
<dbReference type="PROSITE" id="PS51098">
    <property type="entry name" value="PTS_EIIB_TYPE_1"/>
    <property type="match status" value="1"/>
</dbReference>
<reference evidence="16 17" key="1">
    <citation type="submission" date="2018-10" db="EMBL/GenBank/DDBJ databases">
        <title>Genomic Encyclopedia of Type Strains, Phase IV (KMG-IV): sequencing the most valuable type-strain genomes for metagenomic binning, comparative biology and taxonomic classification.</title>
        <authorList>
            <person name="Goeker M."/>
        </authorList>
    </citation>
    <scope>NUCLEOTIDE SEQUENCE [LARGE SCALE GENOMIC DNA]</scope>
    <source>
        <strain evidence="16 17">DSM 22228</strain>
    </source>
</reference>
<dbReference type="InterPro" id="IPR013013">
    <property type="entry name" value="PTS_EIIC_1"/>
</dbReference>
<feature type="transmembrane region" description="Helical" evidence="12">
    <location>
        <begin position="358"/>
        <end position="377"/>
    </location>
</feature>
<proteinExistence type="predicted"/>
<keyword evidence="4" id="KW-0762">Sugar transport</keyword>
<evidence type="ECO:0000256" key="1">
    <source>
        <dbReference type="ARBA" id="ARBA00004651"/>
    </source>
</evidence>
<keyword evidence="2" id="KW-0813">Transport</keyword>
<dbReference type="SUPFAM" id="SSF55604">
    <property type="entry name" value="Glucose permease domain IIB"/>
    <property type="match status" value="1"/>
</dbReference>
<dbReference type="Proteomes" id="UP000278542">
    <property type="component" value="Unassembled WGS sequence"/>
</dbReference>
<dbReference type="Pfam" id="PF02378">
    <property type="entry name" value="PTS_EIIC"/>
    <property type="match status" value="1"/>
</dbReference>
<dbReference type="EMBL" id="RBWY01000001">
    <property type="protein sequence ID" value="RKS87382.1"/>
    <property type="molecule type" value="Genomic_DNA"/>
</dbReference>
<keyword evidence="17" id="KW-1185">Reference proteome</keyword>
<dbReference type="PROSITE" id="PS00371">
    <property type="entry name" value="PTS_EIIA_TYPE_1_HIS"/>
    <property type="match status" value="1"/>
</dbReference>
<feature type="transmembrane region" description="Helical" evidence="12">
    <location>
        <begin position="174"/>
        <end position="197"/>
    </location>
</feature>
<sequence length="622" mass="67091">MTSKVRDYGKLAAQILHELGGEQNIISVSRCATRLRLVIQNQPDMAKDHIMALAGVITVVEKGGQLQIVIGTNVDKVYDAFMQLVNLTDTESINHKSSVLNRVIATMSAVFAPFVYILAAAGLIQGALILVSLVLPAFKSTGTYQVLSFMSWSPFVFLPIFIAMTASKHFKCNLYVAVACCAALVSPGWAELATLIANGQSVDFIGIPLSQTLYTSSVLPPLFLVWLLAYLERFLEPLINEVVKPLLLPLLCMLIMIPLTIVLIGPITSGSARFIADSYNALVAFAPPVAGGVIGGVWEIFVIFGVHWGITPVVMANFDMYGHDSFQAFQTIAVIGQVGAALGFYLKSKDREMRGISLSAFVTGIFGITEPAIYGVNLRFKKPFIYGCLCGLIGGVISGFFDPFYFAYAGLPGPLTIVNGISDQYPSSIIGIAIGSIIALVGPIVLTVIFGTGEKPPTSDIADDNAKILFESVQIKSPMIGNVLPLSAVPDPVFAEKLMGEGVAIEPLDNHVYAPCDGKIKVLFDKSRHAVGIVSNEGIELLIHVGIDTVRLTEPYFTYHVELEQQVKQGDLLMTFDMDKIKAAGCALITPVIITNSAEYQYIDPIDNISVTTADTILIIKQ</sequence>
<evidence type="ECO:0000256" key="6">
    <source>
        <dbReference type="ARBA" id="ARBA00022683"/>
    </source>
</evidence>
<dbReference type="InterPro" id="IPR036878">
    <property type="entry name" value="Glu_permease_IIB"/>
</dbReference>
<dbReference type="InterPro" id="IPR001127">
    <property type="entry name" value="PTS_EIIA_1_perm"/>
</dbReference>
<dbReference type="InterPro" id="IPR050558">
    <property type="entry name" value="PTS_Sugar-Specific_Components"/>
</dbReference>
<dbReference type="NCBIfam" id="TIGR00830">
    <property type="entry name" value="PTBA"/>
    <property type="match status" value="1"/>
</dbReference>
<dbReference type="GO" id="GO:0015771">
    <property type="term" value="P:trehalose transport"/>
    <property type="evidence" value="ECO:0007669"/>
    <property type="project" value="TreeGrafter"/>
</dbReference>
<evidence type="ECO:0000259" key="13">
    <source>
        <dbReference type="PROSITE" id="PS51093"/>
    </source>
</evidence>
<feature type="active site" description="Phosphocysteine intermediate; for EIIB activity" evidence="11">
    <location>
        <position position="31"/>
    </location>
</feature>